<keyword evidence="3" id="KW-1185">Reference proteome</keyword>
<dbReference type="EMBL" id="JBBPBN010000005">
    <property type="protein sequence ID" value="KAK9038542.1"/>
    <property type="molecule type" value="Genomic_DNA"/>
</dbReference>
<dbReference type="InterPro" id="IPR049306">
    <property type="entry name" value="GLV1-2"/>
</dbReference>
<comment type="caution">
    <text evidence="2">The sequence shown here is derived from an EMBL/GenBank/DDBJ whole genome shotgun (WGS) entry which is preliminary data.</text>
</comment>
<protein>
    <recommendedName>
        <fullName evidence="4">Root meristem growth factor 9</fullName>
    </recommendedName>
</protein>
<evidence type="ECO:0008006" key="4">
    <source>
        <dbReference type="Google" id="ProtNLM"/>
    </source>
</evidence>
<gene>
    <name evidence="2" type="ORF">V6N11_023404</name>
</gene>
<feature type="chain" id="PRO_5045988444" description="Root meristem growth factor 9" evidence="1">
    <location>
        <begin position="29"/>
        <end position="81"/>
    </location>
</feature>
<evidence type="ECO:0000313" key="2">
    <source>
        <dbReference type="EMBL" id="KAK9038542.1"/>
    </source>
</evidence>
<accession>A0ABR2TMY9</accession>
<evidence type="ECO:0000256" key="1">
    <source>
        <dbReference type="SAM" id="SignalP"/>
    </source>
</evidence>
<evidence type="ECO:0000313" key="3">
    <source>
        <dbReference type="Proteomes" id="UP001396334"/>
    </source>
</evidence>
<proteinExistence type="predicted"/>
<dbReference type="Proteomes" id="UP001396334">
    <property type="component" value="Unassembled WGS sequence"/>
</dbReference>
<organism evidence="2 3">
    <name type="scientific">Hibiscus sabdariffa</name>
    <name type="common">roselle</name>
    <dbReference type="NCBI Taxonomy" id="183260"/>
    <lineage>
        <taxon>Eukaryota</taxon>
        <taxon>Viridiplantae</taxon>
        <taxon>Streptophyta</taxon>
        <taxon>Embryophyta</taxon>
        <taxon>Tracheophyta</taxon>
        <taxon>Spermatophyta</taxon>
        <taxon>Magnoliopsida</taxon>
        <taxon>eudicotyledons</taxon>
        <taxon>Gunneridae</taxon>
        <taxon>Pentapetalae</taxon>
        <taxon>rosids</taxon>
        <taxon>malvids</taxon>
        <taxon>Malvales</taxon>
        <taxon>Malvaceae</taxon>
        <taxon>Malvoideae</taxon>
        <taxon>Hibiscus</taxon>
    </lineage>
</organism>
<sequence>MARVPCNCKYFLVAFFLLIFFISTTARARNMPVAVAKETQKVVHDDQVVPATENHGEDHVRVDELVAMDYSPATRKPPIHN</sequence>
<reference evidence="2 3" key="1">
    <citation type="journal article" date="2024" name="G3 (Bethesda)">
        <title>Genome assembly of Hibiscus sabdariffa L. provides insights into metabolisms of medicinal natural products.</title>
        <authorList>
            <person name="Kim T."/>
        </authorList>
    </citation>
    <scope>NUCLEOTIDE SEQUENCE [LARGE SCALE GENOMIC DNA]</scope>
    <source>
        <strain evidence="2">TK-2024</strain>
        <tissue evidence="2">Old leaves</tissue>
    </source>
</reference>
<dbReference type="Pfam" id="PF21529">
    <property type="entry name" value="GLV1-2"/>
    <property type="match status" value="1"/>
</dbReference>
<keyword evidence="1" id="KW-0732">Signal</keyword>
<feature type="signal peptide" evidence="1">
    <location>
        <begin position="1"/>
        <end position="28"/>
    </location>
</feature>
<name>A0ABR2TMY9_9ROSI</name>